<evidence type="ECO:0000313" key="2">
    <source>
        <dbReference type="EMBL" id="ALA58572.1"/>
    </source>
</evidence>
<sequence length="614" mass="67523">MARAGAGALMNYLAQNLDSLRKLHPALVQATQDSAGGSLTIVASKEGSPSATQGGHWVHSGYDPRKEARAWAEARLLKWKEGELGVVLGVGLLYHVEALASIKSPGSRLAVVVPDAAALKDAASVRPMGAWFTAIEWIWGTPEAMAEQLAAKSAPLRFMTYAPAARLHAEAHGDMEARLRRVIAARQGGQLHVAVVGPIYGGSLPVARHVVTALESLGHRVTWLDQSPHRASYDLFGSYREPRHRLTMQGRFADMLSLGVITHLAEDPPDLVLALAQAPLNLSVLEHLRKKKFLTAMWFVENHRHLTYWQQLAGGYDYWFVIQQAGCFDALKRAGARQVQYLPMAADPAQHRPLTLTPSEQNEYGADVSFVGAGYANRRKLLPEWLSKDWSFKLWGNEWEGADDVKPVLQRGGARIDTETCIKVFNATAVNLNLHSCSGDGLDPEADFVNPRTFELAACGAFQLVDDRSLLPDLFASDEMIRFTSAAQVPPLIRTWLADATGRHAIAAAARRRVLAHHTYEHRMKDLLAAIGMQQPDRIGAMVRGDRNAGALARRADSPPELTTLLRRFPSDQRVELKDVAAGIRANGAGRELAREELLILMLDSYRSETRDLV</sequence>
<dbReference type="PATRIC" id="fig|42253.5.peg.2124"/>
<dbReference type="InterPro" id="IPR055259">
    <property type="entry name" value="YkvP/CgeB_Glyco_trans-like"/>
</dbReference>
<reference evidence="2 3" key="1">
    <citation type="journal article" date="2015" name="Proc. Natl. Acad. Sci. U.S.A.">
        <title>Expanded metabolic versatility of ubiquitous nitrite-oxidizing bacteria from the genus Nitrospira.</title>
        <authorList>
            <person name="Koch H."/>
            <person name="Lucker S."/>
            <person name="Albertsen M."/>
            <person name="Kitzinger K."/>
            <person name="Herbold C."/>
            <person name="Spieck E."/>
            <person name="Nielsen P.H."/>
            <person name="Wagner M."/>
            <person name="Daims H."/>
        </authorList>
    </citation>
    <scope>NUCLEOTIDE SEQUENCE [LARGE SCALE GENOMIC DNA]</scope>
    <source>
        <strain evidence="2 3">NSP M-1</strain>
    </source>
</reference>
<name>A0A0K2GD79_NITMO</name>
<evidence type="ECO:0000313" key="3">
    <source>
        <dbReference type="Proteomes" id="UP000069205"/>
    </source>
</evidence>
<accession>A0A0K2GD79</accession>
<dbReference type="Pfam" id="PF13524">
    <property type="entry name" value="Glyco_trans_1_2"/>
    <property type="match status" value="1"/>
</dbReference>
<dbReference type="AlphaFoldDB" id="A0A0K2GD79"/>
<dbReference type="KEGG" id="nmv:NITMOv2_2155"/>
<gene>
    <name evidence="2" type="ORF">NITMOv2_2155</name>
</gene>
<proteinExistence type="predicted"/>
<dbReference type="STRING" id="42253.NITMOv2_2155"/>
<dbReference type="RefSeq" id="WP_083447909.1">
    <property type="nucleotide sequence ID" value="NZ_CP011801.1"/>
</dbReference>
<dbReference type="SUPFAM" id="SSF53756">
    <property type="entry name" value="UDP-Glycosyltransferase/glycogen phosphorylase"/>
    <property type="match status" value="1"/>
</dbReference>
<protein>
    <recommendedName>
        <fullName evidence="1">Spore protein YkvP/CgeB glycosyl transferase-like domain-containing protein</fullName>
    </recommendedName>
</protein>
<evidence type="ECO:0000259" key="1">
    <source>
        <dbReference type="Pfam" id="PF13524"/>
    </source>
</evidence>
<keyword evidence="3" id="KW-1185">Reference proteome</keyword>
<dbReference type="OrthoDB" id="9791241at2"/>
<organism evidence="2 3">
    <name type="scientific">Nitrospira moscoviensis</name>
    <dbReference type="NCBI Taxonomy" id="42253"/>
    <lineage>
        <taxon>Bacteria</taxon>
        <taxon>Pseudomonadati</taxon>
        <taxon>Nitrospirota</taxon>
        <taxon>Nitrospiria</taxon>
        <taxon>Nitrospirales</taxon>
        <taxon>Nitrospiraceae</taxon>
        <taxon>Nitrospira</taxon>
    </lineage>
</organism>
<dbReference type="EMBL" id="CP011801">
    <property type="protein sequence ID" value="ALA58572.1"/>
    <property type="molecule type" value="Genomic_DNA"/>
</dbReference>
<feature type="domain" description="Spore protein YkvP/CgeB glycosyl transferase-like" evidence="1">
    <location>
        <begin position="379"/>
        <end position="529"/>
    </location>
</feature>
<dbReference type="Proteomes" id="UP000069205">
    <property type="component" value="Chromosome"/>
</dbReference>